<dbReference type="EMBL" id="GGMR01003577">
    <property type="protein sequence ID" value="MBY16196.1"/>
    <property type="molecule type" value="Transcribed_RNA"/>
</dbReference>
<evidence type="ECO:0000256" key="5">
    <source>
        <dbReference type="ARBA" id="ARBA00023242"/>
    </source>
</evidence>
<comment type="subcellular location">
    <subcellularLocation>
        <location evidence="1">Nucleus</location>
    </subcellularLocation>
</comment>
<evidence type="ECO:0000256" key="3">
    <source>
        <dbReference type="ARBA" id="ARBA00023125"/>
    </source>
</evidence>
<accession>A0A2S2NHD9</accession>
<keyword evidence="4" id="KW-0804">Transcription</keyword>
<protein>
    <submittedName>
        <fullName evidence="8">snRNA-activating protein complex subunit 4</fullName>
    </submittedName>
</protein>
<gene>
    <name evidence="8" type="primary">Snapc4</name>
    <name evidence="8" type="ORF">g.56816</name>
</gene>
<dbReference type="GO" id="GO:0000978">
    <property type="term" value="F:RNA polymerase II cis-regulatory region sequence-specific DNA binding"/>
    <property type="evidence" value="ECO:0007669"/>
    <property type="project" value="TreeGrafter"/>
</dbReference>
<feature type="domain" description="Myb-like" evidence="6">
    <location>
        <begin position="310"/>
        <end position="362"/>
    </location>
</feature>
<dbReference type="GO" id="GO:0005634">
    <property type="term" value="C:nucleus"/>
    <property type="evidence" value="ECO:0007669"/>
    <property type="project" value="UniProtKB-SubCell"/>
</dbReference>
<dbReference type="PROSITE" id="PS51294">
    <property type="entry name" value="HTH_MYB"/>
    <property type="match status" value="2"/>
</dbReference>
<dbReference type="InterPro" id="IPR009057">
    <property type="entry name" value="Homeodomain-like_sf"/>
</dbReference>
<dbReference type="CDD" id="cd00167">
    <property type="entry name" value="SANT"/>
    <property type="match status" value="3"/>
</dbReference>
<dbReference type="InterPro" id="IPR051575">
    <property type="entry name" value="Myb-like_DNA-bd"/>
</dbReference>
<dbReference type="Pfam" id="PF00249">
    <property type="entry name" value="Myb_DNA-binding"/>
    <property type="match status" value="2"/>
</dbReference>
<keyword evidence="5" id="KW-0539">Nucleus</keyword>
<sequence length="848" mass="99665">MDACGNPIPGPSKEFINIETAESAYDFTWLENEFNNDDVNEDFKTPTSIVKSLNKNNSFKFEQIETNPNIQDFFEEINCIDFNQDIVQSNYTFTELLDQCNKFIDILGRNIVYLEEMIIEINKNIEVSNRNVTKALSCIKFEKKYISKVTMKHMKMKAHLANFFKIGLLNCPRNPHLMELYESERLILSYNGRFILEECVEKNQWNQEFKNKLEKAIHAEVLNKLKIPMLEQHLRLGIDRHKQVDPIMKHKIEIEMLDLEKELDIISTTPFKQLVLQFMDSDAKYDWLHIAKEVDKPDLQCQRFWNLILKPHISRAKWTKSEDDRLIEIAAKNEEKNWQKIADELATNRNELQCFVHYQKYKKMLHTKGKWSKQEDLKLIDIIKENSVDNIINWQRVYFAMQDNKRTVDQIYMRWMQSLKPGIKKGFLTESEKFIIKEAKIKNLPPSIVSMNLTNRTPAQVRNAYRRIVLYDGDIYRGGWTIEEDKMLIIAVNTYAPNEFTWTQVSQQVPGRNAEQCRHRFKLIEKKLKLNPKLTVEEIPRPIRSYRSKLSFFPEDELNGDLQEKFKHNRKLLKTSNIPLETNADRKLKKAYLENKFVINNCNLSSKCDLYKHVLDYLGANLVTPKTFAHKDDLIDEGLISMMTYISEESPINTMPLDPSNVEHDLYDPLLTHEGVHNVLRTSDIINSDLSEIEGLLDIRIRNFQNKQPKEEGINTISSIKKKKDPLLPLQSIGSVPPNHETFKMLYTYMNSLTSSMKIDHCKDSSIYFDWDDQESKKLHKRLVAMLRLPVLFSSLVPYNTPNINIIVNTEEVNKEEVKIEPFSNYSKISRNTYSKNKKYNFKLKNIL</sequence>
<dbReference type="SMART" id="SM00717">
    <property type="entry name" value="SANT"/>
    <property type="match status" value="5"/>
</dbReference>
<organism evidence="8">
    <name type="scientific">Schizaphis graminum</name>
    <name type="common">Green bug aphid</name>
    <dbReference type="NCBI Taxonomy" id="13262"/>
    <lineage>
        <taxon>Eukaryota</taxon>
        <taxon>Metazoa</taxon>
        <taxon>Ecdysozoa</taxon>
        <taxon>Arthropoda</taxon>
        <taxon>Hexapoda</taxon>
        <taxon>Insecta</taxon>
        <taxon>Pterygota</taxon>
        <taxon>Neoptera</taxon>
        <taxon>Paraneoptera</taxon>
        <taxon>Hemiptera</taxon>
        <taxon>Sternorrhyncha</taxon>
        <taxon>Aphidomorpha</taxon>
        <taxon>Aphidoidea</taxon>
        <taxon>Aphididae</taxon>
        <taxon>Aphidini</taxon>
        <taxon>Schizaphis</taxon>
    </lineage>
</organism>
<evidence type="ECO:0000256" key="4">
    <source>
        <dbReference type="ARBA" id="ARBA00023163"/>
    </source>
</evidence>
<feature type="domain" description="Myb-like" evidence="6">
    <location>
        <begin position="368"/>
        <end position="419"/>
    </location>
</feature>
<feature type="domain" description="HTH myb-type" evidence="7">
    <location>
        <begin position="472"/>
        <end position="529"/>
    </location>
</feature>
<dbReference type="GO" id="GO:0001006">
    <property type="term" value="F:RNA polymerase III type 3 promoter sequence-specific DNA binding"/>
    <property type="evidence" value="ECO:0007669"/>
    <property type="project" value="TreeGrafter"/>
</dbReference>
<dbReference type="GO" id="GO:0042796">
    <property type="term" value="P:snRNA transcription by RNA polymerase III"/>
    <property type="evidence" value="ECO:0007669"/>
    <property type="project" value="TreeGrafter"/>
</dbReference>
<evidence type="ECO:0000256" key="1">
    <source>
        <dbReference type="ARBA" id="ARBA00004123"/>
    </source>
</evidence>
<dbReference type="InterPro" id="IPR001005">
    <property type="entry name" value="SANT/Myb"/>
</dbReference>
<evidence type="ECO:0000313" key="8">
    <source>
        <dbReference type="EMBL" id="MBY16196.1"/>
    </source>
</evidence>
<evidence type="ECO:0000259" key="6">
    <source>
        <dbReference type="PROSITE" id="PS50090"/>
    </source>
</evidence>
<dbReference type="SUPFAM" id="SSF46689">
    <property type="entry name" value="Homeodomain-like"/>
    <property type="match status" value="3"/>
</dbReference>
<dbReference type="Gene3D" id="1.10.10.60">
    <property type="entry name" value="Homeodomain-like"/>
    <property type="match status" value="3"/>
</dbReference>
<dbReference type="PANTHER" id="PTHR46621:SF1">
    <property type="entry name" value="SNRNA-ACTIVATING PROTEIN COMPLEX SUBUNIT 4"/>
    <property type="match status" value="1"/>
</dbReference>
<feature type="domain" description="HTH myb-type" evidence="7">
    <location>
        <begin position="310"/>
        <end position="366"/>
    </location>
</feature>
<evidence type="ECO:0000256" key="2">
    <source>
        <dbReference type="ARBA" id="ARBA00023015"/>
    </source>
</evidence>
<dbReference type="GO" id="GO:0019185">
    <property type="term" value="C:snRNA-activating protein complex"/>
    <property type="evidence" value="ECO:0007669"/>
    <property type="project" value="TreeGrafter"/>
</dbReference>
<proteinExistence type="predicted"/>
<dbReference type="AlphaFoldDB" id="A0A2S2NHD9"/>
<dbReference type="PROSITE" id="PS50090">
    <property type="entry name" value="MYB_LIKE"/>
    <property type="match status" value="3"/>
</dbReference>
<dbReference type="InterPro" id="IPR017930">
    <property type="entry name" value="Myb_dom"/>
</dbReference>
<feature type="domain" description="Myb-like" evidence="6">
    <location>
        <begin position="472"/>
        <end position="525"/>
    </location>
</feature>
<keyword evidence="2" id="KW-0805">Transcription regulation</keyword>
<reference evidence="8" key="1">
    <citation type="submission" date="2018-04" db="EMBL/GenBank/DDBJ databases">
        <title>Transcriptome of Schizaphis graminum biotype I.</title>
        <authorList>
            <person name="Scully E.D."/>
            <person name="Geib S.M."/>
            <person name="Palmer N.A."/>
            <person name="Koch K."/>
            <person name="Bradshaw J."/>
            <person name="Heng-Moss T."/>
            <person name="Sarath G."/>
        </authorList>
    </citation>
    <scope>NUCLEOTIDE SEQUENCE</scope>
</reference>
<dbReference type="GO" id="GO:0042795">
    <property type="term" value="P:snRNA transcription by RNA polymerase II"/>
    <property type="evidence" value="ECO:0007669"/>
    <property type="project" value="TreeGrafter"/>
</dbReference>
<evidence type="ECO:0000259" key="7">
    <source>
        <dbReference type="PROSITE" id="PS51294"/>
    </source>
</evidence>
<name>A0A2S2NHD9_SCHGA</name>
<dbReference type="PANTHER" id="PTHR46621">
    <property type="entry name" value="SNRNA-ACTIVATING PROTEIN COMPLEX SUBUNIT 4"/>
    <property type="match status" value="1"/>
</dbReference>
<keyword evidence="3" id="KW-0238">DNA-binding</keyword>